<feature type="transmembrane region" description="Helical" evidence="6">
    <location>
        <begin position="315"/>
        <end position="341"/>
    </location>
</feature>
<evidence type="ECO:0000259" key="7">
    <source>
        <dbReference type="Pfam" id="PF07970"/>
    </source>
</evidence>
<proteinExistence type="inferred from homology"/>
<dbReference type="EMBL" id="MLAK01001025">
    <property type="protein sequence ID" value="OHS99084.1"/>
    <property type="molecule type" value="Genomic_DNA"/>
</dbReference>
<comment type="similarity">
    <text evidence="2">Belongs to the ERGIC family.</text>
</comment>
<dbReference type="VEuPathDB" id="TrichDB:TRFO_34571"/>
<dbReference type="InterPro" id="IPR012936">
    <property type="entry name" value="Erv_C"/>
</dbReference>
<dbReference type="OrthoDB" id="270930at2759"/>
<keyword evidence="10" id="KW-1185">Reference proteome</keyword>
<sequence length="348" mass="39719">MRKFDLFPKVSDENFDVRTKTGGIISICTFIFMLIIVAVESSSNQKTQIKQRAVLEDYKSEKPAPLPVYFNITVAYPCHLLHLTVQDVTGNHQMNFGKKITRQRLDRHLKPISPPVSDDDPKSIFSSCGGCLGSNYSKCCLTCFDVASSFILQNQMVPNLDNVEQCVRDRKAVEDMETCRIWGRITTSFSNGEIQISAGGEIPMPVHYKHDLTYFGENVNLTHWISTVRFGEDFEGLRNPLDDSRWMQRARGFFFYRYTVNLVKTYTEKNFGYQYSAYFNQYHIEKTVSRRHPAIAIKFDTAPIAVQLTVEKKSFLTFLTSLFAIIGGGFTIGGLIDSFLFSIHSHKD</sequence>
<comment type="subcellular location">
    <subcellularLocation>
        <location evidence="1">Membrane</location>
        <topology evidence="1">Multi-pass membrane protein</topology>
    </subcellularLocation>
</comment>
<accession>A0A1J4JP85</accession>
<dbReference type="PANTHER" id="PTHR10984">
    <property type="entry name" value="ENDOPLASMIC RETICULUM-GOLGI INTERMEDIATE COMPARTMENT PROTEIN"/>
    <property type="match status" value="1"/>
</dbReference>
<evidence type="ECO:0000313" key="10">
    <source>
        <dbReference type="Proteomes" id="UP000179807"/>
    </source>
</evidence>
<evidence type="ECO:0000259" key="8">
    <source>
        <dbReference type="Pfam" id="PF13850"/>
    </source>
</evidence>
<dbReference type="GO" id="GO:0016020">
    <property type="term" value="C:membrane"/>
    <property type="evidence" value="ECO:0007669"/>
    <property type="project" value="UniProtKB-SubCell"/>
</dbReference>
<gene>
    <name evidence="9" type="ORF">TRFO_34571</name>
</gene>
<reference evidence="9" key="1">
    <citation type="submission" date="2016-10" db="EMBL/GenBank/DDBJ databases">
        <authorList>
            <person name="Benchimol M."/>
            <person name="Almeida L.G."/>
            <person name="Vasconcelos A.T."/>
            <person name="Perreira-Neves A."/>
            <person name="Rosa I.A."/>
            <person name="Tasca T."/>
            <person name="Bogo M.R."/>
            <person name="de Souza W."/>
        </authorList>
    </citation>
    <scope>NUCLEOTIDE SEQUENCE [LARGE SCALE GENOMIC DNA]</scope>
    <source>
        <strain evidence="9">K</strain>
    </source>
</reference>
<dbReference type="Pfam" id="PF13850">
    <property type="entry name" value="ERGIC_N"/>
    <property type="match status" value="1"/>
</dbReference>
<evidence type="ECO:0000256" key="6">
    <source>
        <dbReference type="SAM" id="Phobius"/>
    </source>
</evidence>
<feature type="domain" description="Endoplasmic reticulum vesicle transporter N-terminal" evidence="8">
    <location>
        <begin position="1"/>
        <end position="94"/>
    </location>
</feature>
<evidence type="ECO:0000256" key="1">
    <source>
        <dbReference type="ARBA" id="ARBA00004141"/>
    </source>
</evidence>
<feature type="domain" description="Endoplasmic reticulum vesicle transporter C-terminal" evidence="7">
    <location>
        <begin position="131"/>
        <end position="337"/>
    </location>
</feature>
<dbReference type="Pfam" id="PF07970">
    <property type="entry name" value="COPIIcoated_ERV"/>
    <property type="match status" value="1"/>
</dbReference>
<evidence type="ECO:0008006" key="11">
    <source>
        <dbReference type="Google" id="ProtNLM"/>
    </source>
</evidence>
<protein>
    <recommendedName>
        <fullName evidence="11">Endoplasmic reticulum-Golgi intermediate compartment protein 3</fullName>
    </recommendedName>
</protein>
<keyword evidence="4 6" id="KW-1133">Transmembrane helix</keyword>
<keyword evidence="3 6" id="KW-0812">Transmembrane</keyword>
<dbReference type="InterPro" id="IPR039542">
    <property type="entry name" value="Erv_N"/>
</dbReference>
<dbReference type="GO" id="GO:0005783">
    <property type="term" value="C:endoplasmic reticulum"/>
    <property type="evidence" value="ECO:0007669"/>
    <property type="project" value="TreeGrafter"/>
</dbReference>
<evidence type="ECO:0000256" key="5">
    <source>
        <dbReference type="ARBA" id="ARBA00023136"/>
    </source>
</evidence>
<organism evidence="9 10">
    <name type="scientific">Tritrichomonas foetus</name>
    <dbReference type="NCBI Taxonomy" id="1144522"/>
    <lineage>
        <taxon>Eukaryota</taxon>
        <taxon>Metamonada</taxon>
        <taxon>Parabasalia</taxon>
        <taxon>Tritrichomonadida</taxon>
        <taxon>Tritrichomonadidae</taxon>
        <taxon>Tritrichomonas</taxon>
    </lineage>
</organism>
<dbReference type="PANTHER" id="PTHR10984:SF25">
    <property type="entry name" value="ENDOPLASMIC RETICULUM-GOLGI INTERMEDIATE COMPARTMENT PROTEIN 3"/>
    <property type="match status" value="1"/>
</dbReference>
<dbReference type="InterPro" id="IPR045888">
    <property type="entry name" value="Erv"/>
</dbReference>
<evidence type="ECO:0000256" key="2">
    <source>
        <dbReference type="ARBA" id="ARBA00005648"/>
    </source>
</evidence>
<dbReference type="GO" id="GO:0030134">
    <property type="term" value="C:COPII-coated ER to Golgi transport vesicle"/>
    <property type="evidence" value="ECO:0007669"/>
    <property type="project" value="TreeGrafter"/>
</dbReference>
<dbReference type="AlphaFoldDB" id="A0A1J4JP85"/>
<dbReference type="GeneID" id="94844438"/>
<comment type="caution">
    <text evidence="9">The sequence shown here is derived from an EMBL/GenBank/DDBJ whole genome shotgun (WGS) entry which is preliminary data.</text>
</comment>
<evidence type="ECO:0000313" key="9">
    <source>
        <dbReference type="EMBL" id="OHS99084.1"/>
    </source>
</evidence>
<feature type="transmembrane region" description="Helical" evidence="6">
    <location>
        <begin position="21"/>
        <end position="39"/>
    </location>
</feature>
<keyword evidence="5 6" id="KW-0472">Membrane</keyword>
<dbReference type="RefSeq" id="XP_068352221.1">
    <property type="nucleotide sequence ID" value="XM_068509734.1"/>
</dbReference>
<evidence type="ECO:0000256" key="4">
    <source>
        <dbReference type="ARBA" id="ARBA00022989"/>
    </source>
</evidence>
<name>A0A1J4JP85_9EUKA</name>
<dbReference type="Proteomes" id="UP000179807">
    <property type="component" value="Unassembled WGS sequence"/>
</dbReference>
<evidence type="ECO:0000256" key="3">
    <source>
        <dbReference type="ARBA" id="ARBA00022692"/>
    </source>
</evidence>